<dbReference type="STRING" id="1182544.W9W2B8"/>
<dbReference type="GO" id="GO:0004497">
    <property type="term" value="F:monooxygenase activity"/>
    <property type="evidence" value="ECO:0007669"/>
    <property type="project" value="UniProtKB-KW"/>
</dbReference>
<dbReference type="GeneID" id="19177251"/>
<evidence type="ECO:0000256" key="2">
    <source>
        <dbReference type="ARBA" id="ARBA00022723"/>
    </source>
</evidence>
<proteinExistence type="inferred from homology"/>
<evidence type="ECO:0000256" key="6">
    <source>
        <dbReference type="RuleBase" id="RU000461"/>
    </source>
</evidence>
<keyword evidence="3 6" id="KW-0560">Oxidoreductase</keyword>
<dbReference type="Proteomes" id="UP000019473">
    <property type="component" value="Unassembled WGS sequence"/>
</dbReference>
<evidence type="ECO:0000256" key="3">
    <source>
        <dbReference type="ARBA" id="ARBA00023002"/>
    </source>
</evidence>
<keyword evidence="5 6" id="KW-0349">Heme</keyword>
<evidence type="ECO:0000256" key="7">
    <source>
        <dbReference type="SAM" id="Phobius"/>
    </source>
</evidence>
<feature type="transmembrane region" description="Helical" evidence="7">
    <location>
        <begin position="15"/>
        <end position="36"/>
    </location>
</feature>
<dbReference type="InterPro" id="IPR017972">
    <property type="entry name" value="Cyt_P450_CS"/>
</dbReference>
<dbReference type="RefSeq" id="XP_007754866.1">
    <property type="nucleotide sequence ID" value="XM_007756676.1"/>
</dbReference>
<dbReference type="InterPro" id="IPR036396">
    <property type="entry name" value="Cyt_P450_sf"/>
</dbReference>
<dbReference type="GO" id="GO:0016705">
    <property type="term" value="F:oxidoreductase activity, acting on paired donors, with incorporation or reduction of molecular oxygen"/>
    <property type="evidence" value="ECO:0007669"/>
    <property type="project" value="InterPro"/>
</dbReference>
<dbReference type="InterPro" id="IPR050121">
    <property type="entry name" value="Cytochrome_P450_monoxygenase"/>
</dbReference>
<keyword evidence="6" id="KW-0503">Monooxygenase</keyword>
<dbReference type="InterPro" id="IPR001128">
    <property type="entry name" value="Cyt_P450"/>
</dbReference>
<keyword evidence="2 5" id="KW-0479">Metal-binding</keyword>
<dbReference type="GO" id="GO:0020037">
    <property type="term" value="F:heme binding"/>
    <property type="evidence" value="ECO:0007669"/>
    <property type="project" value="InterPro"/>
</dbReference>
<dbReference type="EMBL" id="AMGW01000002">
    <property type="protein sequence ID" value="EXJ62212.1"/>
    <property type="molecule type" value="Genomic_DNA"/>
</dbReference>
<dbReference type="eggNOG" id="KOG0158">
    <property type="taxonomic scope" value="Eukaryota"/>
</dbReference>
<evidence type="ECO:0000256" key="5">
    <source>
        <dbReference type="PIRSR" id="PIRSR602401-1"/>
    </source>
</evidence>
<evidence type="ECO:0008006" key="10">
    <source>
        <dbReference type="Google" id="ProtNLM"/>
    </source>
</evidence>
<evidence type="ECO:0000256" key="4">
    <source>
        <dbReference type="ARBA" id="ARBA00023004"/>
    </source>
</evidence>
<name>W9W2B8_9EURO</name>
<dbReference type="OrthoDB" id="3945418at2759"/>
<comment type="cofactor">
    <cofactor evidence="1 5">
        <name>heme</name>
        <dbReference type="ChEBI" id="CHEBI:30413"/>
    </cofactor>
</comment>
<dbReference type="PROSITE" id="PS00086">
    <property type="entry name" value="CYTOCHROME_P450"/>
    <property type="match status" value="1"/>
</dbReference>
<sequence>MSAATAASWLSTSQISPLAIVIVLVTWLLCLFSLGLNRLYLSPLAGFPGPKVAALSRWYEFYYEVILKGQYSKRIDEMHKQYGPIVRVAPDEIHIKDSDFFGELYAKSPRPDKHDWAAGRFGNHGSVITTADFALHRRRRAALNPFFSKRSILDFQPIIREKVELLSRKIREYKDRDALIVLSDAFPAFAGDIITEYSFGICYNHLDSPEFSESFHAAFMAVGEFGHVAVQFPWFHPLLNSLPQSLVRSMQPALGSLLRLQNDLRDMIQRLTKEGALKEEKSTHRTIFHDVLQSSLPPEDKGNRRMADEAQAVIGGGIETTAFALSVGAFHIVHKPKVYARLHQELVQAIPDAATIPDLLEIEKLPYLRACITEAIRLSYGISARNPRVLSQSLQYGEWTIPPRTVIGMTIVDIHHDEMIFPDSHTYYPERWLGNPKAPDGAPLEHYFVGFGKGTRGCLGINLAWAELFLLMAALFRRFRFELFETDISDVKLKHDFFVPSPKLDTKGVRVKVVEVFR</sequence>
<reference evidence="8 9" key="1">
    <citation type="submission" date="2013-03" db="EMBL/GenBank/DDBJ databases">
        <title>The Genome Sequence of Cladophialophora yegresii CBS 114405.</title>
        <authorList>
            <consortium name="The Broad Institute Genomics Platform"/>
            <person name="Cuomo C."/>
            <person name="de Hoog S."/>
            <person name="Gorbushina A."/>
            <person name="Walker B."/>
            <person name="Young S.K."/>
            <person name="Zeng Q."/>
            <person name="Gargeya S."/>
            <person name="Fitzgerald M."/>
            <person name="Haas B."/>
            <person name="Abouelleil A."/>
            <person name="Allen A.W."/>
            <person name="Alvarado L."/>
            <person name="Arachchi H.M."/>
            <person name="Berlin A.M."/>
            <person name="Chapman S.B."/>
            <person name="Gainer-Dewar J."/>
            <person name="Goldberg J."/>
            <person name="Griggs A."/>
            <person name="Gujja S."/>
            <person name="Hansen M."/>
            <person name="Howarth C."/>
            <person name="Imamovic A."/>
            <person name="Ireland A."/>
            <person name="Larimer J."/>
            <person name="McCowan C."/>
            <person name="Murphy C."/>
            <person name="Pearson M."/>
            <person name="Poon T.W."/>
            <person name="Priest M."/>
            <person name="Roberts A."/>
            <person name="Saif S."/>
            <person name="Shea T."/>
            <person name="Sisk P."/>
            <person name="Sykes S."/>
            <person name="Wortman J."/>
            <person name="Nusbaum C."/>
            <person name="Birren B."/>
        </authorList>
    </citation>
    <scope>NUCLEOTIDE SEQUENCE [LARGE SCALE GENOMIC DNA]</scope>
    <source>
        <strain evidence="8 9">CBS 114405</strain>
    </source>
</reference>
<comment type="similarity">
    <text evidence="6">Belongs to the cytochrome P450 family.</text>
</comment>
<organism evidence="8 9">
    <name type="scientific">Cladophialophora yegresii CBS 114405</name>
    <dbReference type="NCBI Taxonomy" id="1182544"/>
    <lineage>
        <taxon>Eukaryota</taxon>
        <taxon>Fungi</taxon>
        <taxon>Dikarya</taxon>
        <taxon>Ascomycota</taxon>
        <taxon>Pezizomycotina</taxon>
        <taxon>Eurotiomycetes</taxon>
        <taxon>Chaetothyriomycetidae</taxon>
        <taxon>Chaetothyriales</taxon>
        <taxon>Herpotrichiellaceae</taxon>
        <taxon>Cladophialophora</taxon>
    </lineage>
</organism>
<feature type="binding site" description="axial binding residue" evidence="5">
    <location>
        <position position="458"/>
    </location>
    <ligand>
        <name>heme</name>
        <dbReference type="ChEBI" id="CHEBI:30413"/>
    </ligand>
    <ligandPart>
        <name>Fe</name>
        <dbReference type="ChEBI" id="CHEBI:18248"/>
    </ligandPart>
</feature>
<evidence type="ECO:0000256" key="1">
    <source>
        <dbReference type="ARBA" id="ARBA00001971"/>
    </source>
</evidence>
<evidence type="ECO:0000313" key="8">
    <source>
        <dbReference type="EMBL" id="EXJ62212.1"/>
    </source>
</evidence>
<protein>
    <recommendedName>
        <fullName evidence="10">Cytochrome P450</fullName>
    </recommendedName>
</protein>
<keyword evidence="9" id="KW-1185">Reference proteome</keyword>
<gene>
    <name evidence="8" type="ORF">A1O7_02645</name>
</gene>
<evidence type="ECO:0000313" key="9">
    <source>
        <dbReference type="Proteomes" id="UP000019473"/>
    </source>
</evidence>
<comment type="caution">
    <text evidence="8">The sequence shown here is derived from an EMBL/GenBank/DDBJ whole genome shotgun (WGS) entry which is preliminary data.</text>
</comment>
<dbReference type="HOGENOM" id="CLU_001570_14_4_1"/>
<keyword evidence="4 5" id="KW-0408">Iron</keyword>
<keyword evidence="7" id="KW-0472">Membrane</keyword>
<dbReference type="PANTHER" id="PTHR24305:SF152">
    <property type="entry name" value="P450, PUTATIVE (EUROFUNG)-RELATED"/>
    <property type="match status" value="1"/>
</dbReference>
<dbReference type="PRINTS" id="PR00385">
    <property type="entry name" value="P450"/>
</dbReference>
<dbReference type="InterPro" id="IPR002401">
    <property type="entry name" value="Cyt_P450_E_grp-I"/>
</dbReference>
<dbReference type="GO" id="GO:0005506">
    <property type="term" value="F:iron ion binding"/>
    <property type="evidence" value="ECO:0007669"/>
    <property type="project" value="InterPro"/>
</dbReference>
<dbReference type="CDD" id="cd11062">
    <property type="entry name" value="CYP58-like"/>
    <property type="match status" value="1"/>
</dbReference>
<keyword evidence="7" id="KW-1133">Transmembrane helix</keyword>
<dbReference type="PANTHER" id="PTHR24305">
    <property type="entry name" value="CYTOCHROME P450"/>
    <property type="match status" value="1"/>
</dbReference>
<dbReference type="AlphaFoldDB" id="W9W2B8"/>
<dbReference type="SUPFAM" id="SSF48264">
    <property type="entry name" value="Cytochrome P450"/>
    <property type="match status" value="1"/>
</dbReference>
<keyword evidence="7" id="KW-0812">Transmembrane</keyword>
<dbReference type="VEuPathDB" id="FungiDB:A1O7_02645"/>
<dbReference type="Gene3D" id="1.10.630.10">
    <property type="entry name" value="Cytochrome P450"/>
    <property type="match status" value="1"/>
</dbReference>
<dbReference type="Pfam" id="PF00067">
    <property type="entry name" value="p450"/>
    <property type="match status" value="1"/>
</dbReference>
<accession>W9W2B8</accession>
<dbReference type="PRINTS" id="PR00463">
    <property type="entry name" value="EP450I"/>
</dbReference>